<name>A0ACC0PW71_RHOML</name>
<protein>
    <submittedName>
        <fullName evidence="1">Uncharacterized protein</fullName>
    </submittedName>
</protein>
<reference evidence="1" key="1">
    <citation type="submission" date="2022-02" db="EMBL/GenBank/DDBJ databases">
        <title>Plant Genome Project.</title>
        <authorList>
            <person name="Zhang R.-G."/>
        </authorList>
    </citation>
    <scope>NUCLEOTIDE SEQUENCE</scope>
    <source>
        <strain evidence="1">AT1</strain>
    </source>
</reference>
<proteinExistence type="predicted"/>
<sequence>MELHSSCGRYYYIKEMAEERSITLQWDSKDWEQSGRQGCIPCLIRRGSYLYHGVLFFIEAFYQYTKGMFRFISIISVPFKKQIDFLCKSISEAHD</sequence>
<dbReference type="EMBL" id="CM046389">
    <property type="protein sequence ID" value="KAI8569399.1"/>
    <property type="molecule type" value="Genomic_DNA"/>
</dbReference>
<dbReference type="Proteomes" id="UP001062846">
    <property type="component" value="Chromosome 2"/>
</dbReference>
<evidence type="ECO:0000313" key="2">
    <source>
        <dbReference type="Proteomes" id="UP001062846"/>
    </source>
</evidence>
<gene>
    <name evidence="1" type="ORF">RHMOL_Rhmol02G0276000</name>
</gene>
<comment type="caution">
    <text evidence="1">The sequence shown here is derived from an EMBL/GenBank/DDBJ whole genome shotgun (WGS) entry which is preliminary data.</text>
</comment>
<accession>A0ACC0PW71</accession>
<organism evidence="1 2">
    <name type="scientific">Rhododendron molle</name>
    <name type="common">Chinese azalea</name>
    <name type="synonym">Azalea mollis</name>
    <dbReference type="NCBI Taxonomy" id="49168"/>
    <lineage>
        <taxon>Eukaryota</taxon>
        <taxon>Viridiplantae</taxon>
        <taxon>Streptophyta</taxon>
        <taxon>Embryophyta</taxon>
        <taxon>Tracheophyta</taxon>
        <taxon>Spermatophyta</taxon>
        <taxon>Magnoliopsida</taxon>
        <taxon>eudicotyledons</taxon>
        <taxon>Gunneridae</taxon>
        <taxon>Pentapetalae</taxon>
        <taxon>asterids</taxon>
        <taxon>Ericales</taxon>
        <taxon>Ericaceae</taxon>
        <taxon>Ericoideae</taxon>
        <taxon>Rhodoreae</taxon>
        <taxon>Rhododendron</taxon>
    </lineage>
</organism>
<keyword evidence="2" id="KW-1185">Reference proteome</keyword>
<evidence type="ECO:0000313" key="1">
    <source>
        <dbReference type="EMBL" id="KAI8569399.1"/>
    </source>
</evidence>